<reference evidence="2 3" key="1">
    <citation type="submission" date="2018-04" db="EMBL/GenBank/DDBJ databases">
        <title>Active sludge and wastewater microbial communities from Klosterneuburg, Austria.</title>
        <authorList>
            <person name="Wagner M."/>
        </authorList>
    </citation>
    <scope>NUCLEOTIDE SEQUENCE [LARGE SCALE GENOMIC DNA]</scope>
    <source>
        <strain evidence="2 3">Nl12</strain>
    </source>
</reference>
<protein>
    <submittedName>
        <fullName evidence="2">Uncharacterized protein</fullName>
    </submittedName>
</protein>
<keyword evidence="1" id="KW-0175">Coiled coil</keyword>
<sequence>MPLFATLTNERICQEIEASKKHVILAAPGICVPVAKALQHAHQRLGQGAVQVVLDVSARVTRLGYGEHAAVEMLSQAGVMLRQHAGLRIGALICDDAGWSFATSPSLVEADLTADSEAFNAITLTSAQVMVLRVELPPVIKGENFSPALEYPVVGSEPVEEATLCKVKRALEIAPPQQFDLARQTQVYAALIQFVELTFEGFNIQSRRIQLPKTLPLIATQDKALKDRVTASLKVLDKVEKPKALQEVTEKLEELRQAYLVPVGQAGRVMLKSKRQSFENELTKIEKDLDDCKEALKKDLQEALNKVIDAIIPDLSRAVMANPPSRFRGLFLATEESAAVYVREELAKSFPTAEELVFGMKIHKFYKDVTYETLKNKDFGERVMKEIPQSVMDGALLKEEVAAKAGPVMS</sequence>
<accession>A0A2T5I7J9</accession>
<evidence type="ECO:0000313" key="2">
    <source>
        <dbReference type="EMBL" id="PTQ79803.1"/>
    </source>
</evidence>
<organism evidence="2 3">
    <name type="scientific">Nitrosospira multiformis</name>
    <dbReference type="NCBI Taxonomy" id="1231"/>
    <lineage>
        <taxon>Bacteria</taxon>
        <taxon>Pseudomonadati</taxon>
        <taxon>Pseudomonadota</taxon>
        <taxon>Betaproteobacteria</taxon>
        <taxon>Nitrosomonadales</taxon>
        <taxon>Nitrosomonadaceae</taxon>
        <taxon>Nitrosospira</taxon>
    </lineage>
</organism>
<dbReference type="Proteomes" id="UP000244152">
    <property type="component" value="Unassembled WGS sequence"/>
</dbReference>
<name>A0A2T5I7J9_9PROT</name>
<evidence type="ECO:0000256" key="1">
    <source>
        <dbReference type="SAM" id="Coils"/>
    </source>
</evidence>
<comment type="caution">
    <text evidence="2">The sequence shown here is derived from an EMBL/GenBank/DDBJ whole genome shotgun (WGS) entry which is preliminary data.</text>
</comment>
<dbReference type="RefSeq" id="WP_107762797.1">
    <property type="nucleotide sequence ID" value="NZ_QAOK01000022.1"/>
</dbReference>
<gene>
    <name evidence="2" type="ORF">C8R21_1227</name>
</gene>
<evidence type="ECO:0000313" key="3">
    <source>
        <dbReference type="Proteomes" id="UP000244152"/>
    </source>
</evidence>
<dbReference type="AlphaFoldDB" id="A0A2T5I7J9"/>
<dbReference type="EMBL" id="QAOK01000022">
    <property type="protein sequence ID" value="PTQ79803.1"/>
    <property type="molecule type" value="Genomic_DNA"/>
</dbReference>
<feature type="coiled-coil region" evidence="1">
    <location>
        <begin position="268"/>
        <end position="306"/>
    </location>
</feature>
<proteinExistence type="predicted"/>